<dbReference type="RefSeq" id="WP_017051508.1">
    <property type="nucleotide sequence ID" value="NZ_AJYW02000313.1"/>
</dbReference>
<reference evidence="3 4" key="1">
    <citation type="journal article" date="2012" name="Science">
        <title>Ecological populations of bacteria act as socially cohesive units of antibiotic production and resistance.</title>
        <authorList>
            <person name="Cordero O.X."/>
            <person name="Wildschutte H."/>
            <person name="Kirkup B."/>
            <person name="Proehl S."/>
            <person name="Ngo L."/>
            <person name="Hussain F."/>
            <person name="Le Roux F."/>
            <person name="Mincer T."/>
            <person name="Polz M.F."/>
        </authorList>
    </citation>
    <scope>NUCLEOTIDE SEQUENCE [LARGE SCALE GENOMIC DNA]</scope>
    <source>
        <strain evidence="3 4">FF-238</strain>
    </source>
</reference>
<feature type="chain" id="PRO_5009172925" description="Methyl-accepting chemotaxis protein" evidence="2">
    <location>
        <begin position="27"/>
        <end position="610"/>
    </location>
</feature>
<dbReference type="AlphaFoldDB" id="A0A1E5CL87"/>
<accession>A0A1E5CL87</accession>
<evidence type="ECO:0008006" key="5">
    <source>
        <dbReference type="Google" id="ProtNLM"/>
    </source>
</evidence>
<keyword evidence="2" id="KW-0732">Signal</keyword>
<protein>
    <recommendedName>
        <fullName evidence="5">Methyl-accepting chemotaxis protein</fullName>
    </recommendedName>
</protein>
<gene>
    <name evidence="3" type="ORF">A130_09225</name>
</gene>
<evidence type="ECO:0000313" key="3">
    <source>
        <dbReference type="EMBL" id="OEE69457.1"/>
    </source>
</evidence>
<evidence type="ECO:0000256" key="2">
    <source>
        <dbReference type="SAM" id="SignalP"/>
    </source>
</evidence>
<proteinExistence type="predicted"/>
<evidence type="ECO:0000313" key="4">
    <source>
        <dbReference type="Proteomes" id="UP000094165"/>
    </source>
</evidence>
<keyword evidence="1" id="KW-1133">Transmembrane helix</keyword>
<comment type="caution">
    <text evidence="3">The sequence shown here is derived from an EMBL/GenBank/DDBJ whole genome shotgun (WGS) entry which is preliminary data.</text>
</comment>
<organism evidence="3 4">
    <name type="scientific">Vibrio genomosp. F6 str. FF-238</name>
    <dbReference type="NCBI Taxonomy" id="1191298"/>
    <lineage>
        <taxon>Bacteria</taxon>
        <taxon>Pseudomonadati</taxon>
        <taxon>Pseudomonadota</taxon>
        <taxon>Gammaproteobacteria</taxon>
        <taxon>Vibrionales</taxon>
        <taxon>Vibrionaceae</taxon>
        <taxon>Vibrio</taxon>
    </lineage>
</organism>
<keyword evidence="1" id="KW-0812">Transmembrane</keyword>
<dbReference type="EMBL" id="AJYW02000313">
    <property type="protein sequence ID" value="OEE69457.1"/>
    <property type="molecule type" value="Genomic_DNA"/>
</dbReference>
<name>A0A1E5CL87_9VIBR</name>
<feature type="signal peptide" evidence="2">
    <location>
        <begin position="1"/>
        <end position="26"/>
    </location>
</feature>
<keyword evidence="4" id="KW-1185">Reference proteome</keyword>
<keyword evidence="1" id="KW-0472">Membrane</keyword>
<sequence>MKVMINHLLCTLFLMMAFLISMPSFAEEALICEAGITTANTSWSVKEYGDSPYICNSGCRYNVDLLTLCFVSDSKCSGSFVSVGQTCPKEDGVYAGGNFPDEEEDEFLDTDGDGVPDKYEYLLELNKVELEAKVLCSAESCEHVFRTVDNLNKALNKMEYNQKLLIDATTELHYENVAKIQRAVFDFKNEIRSLVKKLPALIQASNSNMMRNVAARTEKLRTDGNQRGIDSFERDEALKEQIQKIDEMLNGGTGTPDSEIIDRLKAIGDYTSHSEYLDQRTYDLLRDSSRDIKSDLKLANAYSESISNDTSALRTMVESVSKNVNKAKSNAYGAKNAANGAKNAANAAKASVDKLVAPLNETRLAAIDAKNSAAHNTGLLEGLEGAFQSGAKSIADSIEALSQAMSAESKKALGESELQTSLLTDIKEGLSTISGGSSTIDVDALGASVGKAVTDGLGDSLGDAIGKGIGSGLADLNGSIGGLSDGMDGVKSLLAGTGLDSVGAHPAPLLDFSAEYLVNSEDFQNVQDDIDALNIKADVQISEFKRLMNFDTSMLNDGTYKEHTLNLWLNGKETSLKSGVLPALVDNASLIYSVIMLIAVLGGIRMLGKN</sequence>
<evidence type="ECO:0000256" key="1">
    <source>
        <dbReference type="SAM" id="Phobius"/>
    </source>
</evidence>
<dbReference type="Proteomes" id="UP000094165">
    <property type="component" value="Unassembled WGS sequence"/>
</dbReference>
<feature type="transmembrane region" description="Helical" evidence="1">
    <location>
        <begin position="590"/>
        <end position="608"/>
    </location>
</feature>